<evidence type="ECO:0000256" key="1">
    <source>
        <dbReference type="ARBA" id="ARBA00004429"/>
    </source>
</evidence>
<keyword evidence="6" id="KW-0633">Potassium transport</keyword>
<keyword evidence="9 13" id="KW-1133">Transmembrane helix</keyword>
<feature type="transmembrane region" description="Helical" evidence="13">
    <location>
        <begin position="36"/>
        <end position="57"/>
    </location>
</feature>
<feature type="transmembrane region" description="Helical" evidence="13">
    <location>
        <begin position="456"/>
        <end position="476"/>
    </location>
</feature>
<dbReference type="PANTHER" id="PTHR32024">
    <property type="entry name" value="TRK SYSTEM POTASSIUM UPTAKE PROTEIN TRKG-RELATED"/>
    <property type="match status" value="1"/>
</dbReference>
<keyword evidence="8 12" id="KW-0630">Potassium</keyword>
<evidence type="ECO:0000256" key="10">
    <source>
        <dbReference type="ARBA" id="ARBA00023065"/>
    </source>
</evidence>
<dbReference type="GO" id="GO:0005886">
    <property type="term" value="C:plasma membrane"/>
    <property type="evidence" value="ECO:0007669"/>
    <property type="project" value="UniProtKB-SubCell"/>
</dbReference>
<feature type="transmembrane region" description="Helical" evidence="13">
    <location>
        <begin position="133"/>
        <end position="153"/>
    </location>
</feature>
<dbReference type="KEGG" id="drt:Dret_1969"/>
<dbReference type="GO" id="GO:0015379">
    <property type="term" value="F:potassium:chloride symporter activity"/>
    <property type="evidence" value="ECO:0007669"/>
    <property type="project" value="InterPro"/>
</dbReference>
<evidence type="ECO:0000256" key="6">
    <source>
        <dbReference type="ARBA" id="ARBA00022538"/>
    </source>
</evidence>
<evidence type="ECO:0000313" key="15">
    <source>
        <dbReference type="Proteomes" id="UP000001052"/>
    </source>
</evidence>
<evidence type="ECO:0000256" key="11">
    <source>
        <dbReference type="ARBA" id="ARBA00023136"/>
    </source>
</evidence>
<keyword evidence="4" id="KW-1003">Cell membrane</keyword>
<dbReference type="GO" id="GO:0046872">
    <property type="term" value="F:metal ion binding"/>
    <property type="evidence" value="ECO:0007669"/>
    <property type="project" value="UniProtKB-KW"/>
</dbReference>
<dbReference type="HOGENOM" id="CLU_030708_0_2_7"/>
<dbReference type="RefSeq" id="WP_015752396.1">
    <property type="nucleotide sequence ID" value="NC_013223.1"/>
</dbReference>
<keyword evidence="15" id="KW-1185">Reference proteome</keyword>
<evidence type="ECO:0000256" key="4">
    <source>
        <dbReference type="ARBA" id="ARBA00022475"/>
    </source>
</evidence>
<evidence type="ECO:0000256" key="7">
    <source>
        <dbReference type="ARBA" id="ARBA00022692"/>
    </source>
</evidence>
<evidence type="ECO:0000256" key="13">
    <source>
        <dbReference type="SAM" id="Phobius"/>
    </source>
</evidence>
<gene>
    <name evidence="14" type="ordered locus">Dret_1969</name>
</gene>
<comment type="subcellular location">
    <subcellularLocation>
        <location evidence="1">Cell inner membrane</location>
        <topology evidence="1">Multi-pass membrane protein</topology>
    </subcellularLocation>
</comment>
<evidence type="ECO:0000313" key="14">
    <source>
        <dbReference type="EMBL" id="ACV69253.1"/>
    </source>
</evidence>
<evidence type="ECO:0000256" key="8">
    <source>
        <dbReference type="ARBA" id="ARBA00022958"/>
    </source>
</evidence>
<feature type="transmembrane region" description="Helical" evidence="13">
    <location>
        <begin position="390"/>
        <end position="414"/>
    </location>
</feature>
<feature type="binding site" evidence="12">
    <location>
        <position position="111"/>
    </location>
    <ligand>
        <name>K(+)</name>
        <dbReference type="ChEBI" id="CHEBI:29103"/>
    </ligand>
</feature>
<evidence type="ECO:0000256" key="5">
    <source>
        <dbReference type="ARBA" id="ARBA00022519"/>
    </source>
</evidence>
<dbReference type="OrthoDB" id="9810952at2"/>
<keyword evidence="10" id="KW-0406">Ion transport</keyword>
<evidence type="ECO:0000256" key="9">
    <source>
        <dbReference type="ARBA" id="ARBA00022989"/>
    </source>
</evidence>
<feature type="transmembrane region" description="Helical" evidence="13">
    <location>
        <begin position="274"/>
        <end position="292"/>
    </location>
</feature>
<feature type="transmembrane region" description="Helical" evidence="13">
    <location>
        <begin position="235"/>
        <end position="254"/>
    </location>
</feature>
<dbReference type="EMBL" id="CP001734">
    <property type="protein sequence ID" value="ACV69253.1"/>
    <property type="molecule type" value="Genomic_DNA"/>
</dbReference>
<accession>C8X4N0</accession>
<dbReference type="NCBIfam" id="TIGR00933">
    <property type="entry name" value="2a38"/>
    <property type="match status" value="1"/>
</dbReference>
<dbReference type="AlphaFoldDB" id="C8X4N0"/>
<dbReference type="Proteomes" id="UP000001052">
    <property type="component" value="Chromosome"/>
</dbReference>
<keyword evidence="7 13" id="KW-0812">Transmembrane</keyword>
<dbReference type="STRING" id="485915.Dret_1969"/>
<dbReference type="PANTHER" id="PTHR32024:SF2">
    <property type="entry name" value="TRK SYSTEM POTASSIUM UPTAKE PROTEIN TRKG-RELATED"/>
    <property type="match status" value="1"/>
</dbReference>
<dbReference type="PIRSF" id="PIRSF006247">
    <property type="entry name" value="TrkH"/>
    <property type="match status" value="1"/>
</dbReference>
<keyword evidence="3" id="KW-0813">Transport</keyword>
<keyword evidence="11 13" id="KW-0472">Membrane</keyword>
<dbReference type="InterPro" id="IPR003445">
    <property type="entry name" value="Cat_transpt"/>
</dbReference>
<feature type="binding site" evidence="12">
    <location>
        <position position="432"/>
    </location>
    <ligand>
        <name>K(+)</name>
        <dbReference type="ChEBI" id="CHEBI:29103"/>
    </ligand>
</feature>
<dbReference type="InterPro" id="IPR004772">
    <property type="entry name" value="TrkH"/>
</dbReference>
<proteinExistence type="inferred from homology"/>
<organism evidence="14 15">
    <name type="scientific">Desulfohalobium retbaense (strain ATCC 49708 / DSM 5692 / JCM 16813 / HR100)</name>
    <dbReference type="NCBI Taxonomy" id="485915"/>
    <lineage>
        <taxon>Bacteria</taxon>
        <taxon>Pseudomonadati</taxon>
        <taxon>Thermodesulfobacteriota</taxon>
        <taxon>Desulfovibrionia</taxon>
        <taxon>Desulfovibrionales</taxon>
        <taxon>Desulfohalobiaceae</taxon>
        <taxon>Desulfohalobium</taxon>
    </lineage>
</organism>
<reference evidence="14 15" key="2">
    <citation type="journal article" date="2010" name="Stand. Genomic Sci.">
        <title>Complete genome sequence of Desulfohalobium retbaense type strain (HR(100)).</title>
        <authorList>
            <person name="Spring S."/>
            <person name="Nolan M."/>
            <person name="Lapidus A."/>
            <person name="Glavina Del Rio T."/>
            <person name="Copeland A."/>
            <person name="Tice H."/>
            <person name="Cheng J.F."/>
            <person name="Lucas S."/>
            <person name="Land M."/>
            <person name="Chen F."/>
            <person name="Bruce D."/>
            <person name="Goodwin L."/>
            <person name="Pitluck S."/>
            <person name="Ivanova N."/>
            <person name="Mavromatis K."/>
            <person name="Mikhailova N."/>
            <person name="Pati A."/>
            <person name="Chen A."/>
            <person name="Palaniappan K."/>
            <person name="Hauser L."/>
            <person name="Chang Y.J."/>
            <person name="Jeffries C.D."/>
            <person name="Munk C."/>
            <person name="Kiss H."/>
            <person name="Chain P."/>
            <person name="Han C."/>
            <person name="Brettin T."/>
            <person name="Detter J.C."/>
            <person name="Schuler E."/>
            <person name="Goker M."/>
            <person name="Rohde M."/>
            <person name="Bristow J."/>
            <person name="Eisen J.A."/>
            <person name="Markowitz V."/>
            <person name="Hugenholtz P."/>
            <person name="Kyrpides N.C."/>
            <person name="Klenk H.P."/>
        </authorList>
    </citation>
    <scope>NUCLEOTIDE SEQUENCE [LARGE SCALE GENOMIC DNA]</scope>
    <source>
        <strain evidence="14 15">DSM 5692</strain>
    </source>
</reference>
<evidence type="ECO:0000256" key="3">
    <source>
        <dbReference type="ARBA" id="ARBA00022448"/>
    </source>
</evidence>
<feature type="transmembrane region" description="Helical" evidence="13">
    <location>
        <begin position="183"/>
        <end position="204"/>
    </location>
</feature>
<feature type="binding site" evidence="12">
    <location>
        <position position="315"/>
    </location>
    <ligand>
        <name>K(+)</name>
        <dbReference type="ChEBI" id="CHEBI:29103"/>
    </ligand>
</feature>
<evidence type="ECO:0000256" key="12">
    <source>
        <dbReference type="PIRSR" id="PIRSR006247-1"/>
    </source>
</evidence>
<dbReference type="Pfam" id="PF02386">
    <property type="entry name" value="TrkH"/>
    <property type="match status" value="1"/>
</dbReference>
<comment type="similarity">
    <text evidence="2">Belongs to the TrkH potassium transport family.</text>
</comment>
<feature type="transmembrane region" description="Helical" evidence="13">
    <location>
        <begin position="7"/>
        <end position="30"/>
    </location>
</feature>
<feature type="binding site" evidence="12">
    <location>
        <position position="220"/>
    </location>
    <ligand>
        <name>K(+)</name>
        <dbReference type="ChEBI" id="CHEBI:29103"/>
    </ligand>
</feature>
<reference evidence="15" key="1">
    <citation type="submission" date="2009-09" db="EMBL/GenBank/DDBJ databases">
        <title>The complete chromosome of Desulfohalobium retbaense DSM 5692.</title>
        <authorList>
            <consortium name="US DOE Joint Genome Institute (JGI-PGF)"/>
            <person name="Lucas S."/>
            <person name="Copeland A."/>
            <person name="Lapidus A."/>
            <person name="Glavina del Rio T."/>
            <person name="Dalin E."/>
            <person name="Tice H."/>
            <person name="Bruce D."/>
            <person name="Goodwin L."/>
            <person name="Pitluck S."/>
            <person name="Kyrpides N."/>
            <person name="Mavromatis K."/>
            <person name="Ivanova N."/>
            <person name="Mikhailova N."/>
            <person name="Munk A.C."/>
            <person name="Brettin T."/>
            <person name="Detter J.C."/>
            <person name="Han C."/>
            <person name="Tapia R."/>
            <person name="Larimer F."/>
            <person name="Land M."/>
            <person name="Hauser L."/>
            <person name="Markowitz V."/>
            <person name="Cheng J.-F."/>
            <person name="Hugenholtz P."/>
            <person name="Woyke T."/>
            <person name="Wu D."/>
            <person name="Spring S."/>
            <person name="Klenk H.-P."/>
            <person name="Eisen J.A."/>
        </authorList>
    </citation>
    <scope>NUCLEOTIDE SEQUENCE [LARGE SCALE GENOMIC DNA]</scope>
    <source>
        <strain evidence="15">DSM 5692</strain>
    </source>
</reference>
<sequence length="482" mass="52330">MRWGYTLQVVGLVILFTGLSMLVPLGFGLYYSDGSVLPLLESIALTCSVGLGMYLALRQYQVKVMTHREGMAVVALGWAAAGIFGGMPYFFADIFPSFIDCIFESMSGFTTTGASVLSDIEALPEGILMWRSLTHWLGGMGIIVLSLAILPFLGVGGMQLYKAEVPGPTPDKLRPRIKDTAKLLWQVYALFSFLEFILLLGGGMDVFDSLCHTFGTMATGGFSTKNTSIAAFDSVYIDTVIIVFMFIAGTNFALHLQLLRGKPLALWRDPEFRFFFLLICVCTLLSTVFVYGDIYASWGLSLRHAAFQVISIVTTTGYATADYELWAPLPQALLVFCMFVGGCAGSTGGGIKGMRVILLVKQSYRELIRLIHPRAVVPVKLGGRSVPEGILGGVWGFFILFLMLFLLSALALAAMGVDIMTSFAAVVACIGNIGPGLGDVGPTDNYASLPLAAKSILSFCMLLGRLEIYTVIILLVPEFWRK</sequence>
<protein>
    <submittedName>
        <fullName evidence="14">Potassium uptake protein, TrkH family</fullName>
    </submittedName>
</protein>
<evidence type="ECO:0000256" key="2">
    <source>
        <dbReference type="ARBA" id="ARBA00009137"/>
    </source>
</evidence>
<feature type="binding site" evidence="12">
    <location>
        <position position="112"/>
    </location>
    <ligand>
        <name>K(+)</name>
        <dbReference type="ChEBI" id="CHEBI:29103"/>
    </ligand>
</feature>
<name>C8X4N0_DESRD</name>
<dbReference type="eggNOG" id="COG0168">
    <property type="taxonomic scope" value="Bacteria"/>
</dbReference>
<feature type="transmembrane region" description="Helical" evidence="13">
    <location>
        <begin position="69"/>
        <end position="91"/>
    </location>
</feature>
<feature type="transmembrane region" description="Helical" evidence="13">
    <location>
        <begin position="332"/>
        <end position="351"/>
    </location>
</feature>
<feature type="binding site" evidence="12">
    <location>
        <position position="316"/>
    </location>
    <ligand>
        <name>K(+)</name>
        <dbReference type="ChEBI" id="CHEBI:29103"/>
    </ligand>
</feature>
<keyword evidence="5" id="KW-0997">Cell inner membrane</keyword>
<keyword evidence="12" id="KW-0479">Metal-binding</keyword>